<dbReference type="InterPro" id="IPR008278">
    <property type="entry name" value="4-PPantetheinyl_Trfase_dom"/>
</dbReference>
<protein>
    <submittedName>
        <fullName evidence="8">4'-phosphopantetheinyl transferase superfamily protein</fullName>
    </submittedName>
</protein>
<dbReference type="NCBIfam" id="TIGR00556">
    <property type="entry name" value="pantethn_trn"/>
    <property type="match status" value="1"/>
</dbReference>
<dbReference type="NCBIfam" id="NF042922">
    <property type="entry name" value="4PPT_HetI"/>
    <property type="match status" value="1"/>
</dbReference>
<evidence type="ECO:0000313" key="9">
    <source>
        <dbReference type="Proteomes" id="UP001212123"/>
    </source>
</evidence>
<dbReference type="SUPFAM" id="SSF56214">
    <property type="entry name" value="4'-phosphopantetheinyl transferase"/>
    <property type="match status" value="2"/>
</dbReference>
<keyword evidence="9" id="KW-1185">Reference proteome</keyword>
<sequence length="243" mass="28285">MFNYNWLTAPENLNLSLNDVHLWCINLNQSESQLQAFWETLSSDEIARAQRFYFPEHRQRFIAGRGTLRAILGRYLGIDPKQVEFEYQPRGKPFLAAKFANQRLFFNLSHSQDLALCGVSYPNQIGVDIEYIRTMSDLESLAKRFFSAEEYEHLRLVSSEEQKQMFFRYWTCKEAYVKATGDGLVKLEEIKISLTKNQPSRLLVSGDWNLRELTPTDNFAAAVVVAGKNINLHCWEYSPFVDY</sequence>
<accession>A0ABT4ZZG2</accession>
<evidence type="ECO:0000259" key="7">
    <source>
        <dbReference type="Pfam" id="PF22624"/>
    </source>
</evidence>
<evidence type="ECO:0000256" key="2">
    <source>
        <dbReference type="ARBA" id="ARBA00010990"/>
    </source>
</evidence>
<evidence type="ECO:0000259" key="6">
    <source>
        <dbReference type="Pfam" id="PF01648"/>
    </source>
</evidence>
<dbReference type="InterPro" id="IPR055066">
    <property type="entry name" value="AASDHPPT_N"/>
</dbReference>
<keyword evidence="4" id="KW-0479">Metal-binding</keyword>
<dbReference type="Pfam" id="PF01648">
    <property type="entry name" value="ACPS"/>
    <property type="match status" value="1"/>
</dbReference>
<dbReference type="Proteomes" id="UP001212123">
    <property type="component" value="Unassembled WGS sequence"/>
</dbReference>
<evidence type="ECO:0000313" key="8">
    <source>
        <dbReference type="EMBL" id="MDB9485064.1"/>
    </source>
</evidence>
<dbReference type="Gene3D" id="3.90.470.20">
    <property type="entry name" value="4'-phosphopantetheinyl transferase domain"/>
    <property type="match status" value="2"/>
</dbReference>
<evidence type="ECO:0000256" key="5">
    <source>
        <dbReference type="ARBA" id="ARBA00022842"/>
    </source>
</evidence>
<keyword evidence="5" id="KW-0460">Magnesium</keyword>
<dbReference type="GO" id="GO:0016740">
    <property type="term" value="F:transferase activity"/>
    <property type="evidence" value="ECO:0007669"/>
    <property type="project" value="UniProtKB-KW"/>
</dbReference>
<dbReference type="InterPro" id="IPR053581">
    <property type="entry name" value="P-Pant_Transferase_HetI-like"/>
</dbReference>
<comment type="caution">
    <text evidence="8">The sequence shown here is derived from an EMBL/GenBank/DDBJ whole genome shotgun (WGS) entry which is preliminary data.</text>
</comment>
<keyword evidence="3 8" id="KW-0808">Transferase</keyword>
<organism evidence="8 9">
    <name type="scientific">Dolichospermum circinale CS-537/01</name>
    <dbReference type="NCBI Taxonomy" id="3021739"/>
    <lineage>
        <taxon>Bacteria</taxon>
        <taxon>Bacillati</taxon>
        <taxon>Cyanobacteriota</taxon>
        <taxon>Cyanophyceae</taxon>
        <taxon>Nostocales</taxon>
        <taxon>Aphanizomenonaceae</taxon>
        <taxon>Dolichospermum</taxon>
        <taxon>Dolichospermum circinale</taxon>
    </lineage>
</organism>
<dbReference type="Pfam" id="PF22624">
    <property type="entry name" value="AASDHPPT_N"/>
    <property type="match status" value="1"/>
</dbReference>
<comment type="similarity">
    <text evidence="2">Belongs to the P-Pant transferase superfamily. Gsp/Sfp/HetI/AcpT family.</text>
</comment>
<name>A0ABT4ZZG2_9CYAN</name>
<dbReference type="PANTHER" id="PTHR12215:SF10">
    <property type="entry name" value="L-AMINOADIPATE-SEMIALDEHYDE DEHYDROGENASE-PHOSPHOPANTETHEINYL TRANSFERASE"/>
    <property type="match status" value="1"/>
</dbReference>
<dbReference type="InterPro" id="IPR004568">
    <property type="entry name" value="Ppantetheine-prot_Trfase_dom"/>
</dbReference>
<evidence type="ECO:0000256" key="3">
    <source>
        <dbReference type="ARBA" id="ARBA00022679"/>
    </source>
</evidence>
<feature type="domain" description="4'-phosphopantetheinyl transferase N-terminal" evidence="7">
    <location>
        <begin position="30"/>
        <end position="115"/>
    </location>
</feature>
<dbReference type="InterPro" id="IPR037143">
    <property type="entry name" value="4-PPantetheinyl_Trfase_dom_sf"/>
</dbReference>
<evidence type="ECO:0000256" key="1">
    <source>
        <dbReference type="ARBA" id="ARBA00001946"/>
    </source>
</evidence>
<evidence type="ECO:0000256" key="4">
    <source>
        <dbReference type="ARBA" id="ARBA00022723"/>
    </source>
</evidence>
<dbReference type="PANTHER" id="PTHR12215">
    <property type="entry name" value="PHOSPHOPANTETHEINE TRANSFERASE"/>
    <property type="match status" value="1"/>
</dbReference>
<comment type="cofactor">
    <cofactor evidence="1">
        <name>Mg(2+)</name>
        <dbReference type="ChEBI" id="CHEBI:18420"/>
    </cofactor>
</comment>
<gene>
    <name evidence="8" type="ORF">PN492_00560</name>
</gene>
<reference evidence="8 9" key="1">
    <citation type="submission" date="2023-01" db="EMBL/GenBank/DDBJ databases">
        <title>Genomes from the Australian National Cyanobacteria Reference Collection.</title>
        <authorList>
            <person name="Willis A."/>
            <person name="Lee E.M.F."/>
        </authorList>
    </citation>
    <scope>NUCLEOTIDE SEQUENCE [LARGE SCALE GENOMIC DNA]</scope>
    <source>
        <strain evidence="8 9">CS-537/01</strain>
    </source>
</reference>
<proteinExistence type="inferred from homology"/>
<feature type="domain" description="4'-phosphopantetheinyl transferase" evidence="6">
    <location>
        <begin position="124"/>
        <end position="212"/>
    </location>
</feature>
<dbReference type="RefSeq" id="WP_271798800.1">
    <property type="nucleotide sequence ID" value="NZ_JAQMTU010000005.1"/>
</dbReference>
<dbReference type="InterPro" id="IPR050559">
    <property type="entry name" value="P-Pant_transferase_sf"/>
</dbReference>
<dbReference type="EMBL" id="JAQMTU010000005">
    <property type="protein sequence ID" value="MDB9485064.1"/>
    <property type="molecule type" value="Genomic_DNA"/>
</dbReference>